<gene>
    <name evidence="7" type="ORF">JOC86_004638</name>
</gene>
<evidence type="ECO:0000313" key="7">
    <source>
        <dbReference type="EMBL" id="MBM7588063.1"/>
    </source>
</evidence>
<dbReference type="PANTHER" id="PTHR43027:SF1">
    <property type="entry name" value="DOXORUBICIN RESISTANCE ABC TRANSPORTER PERMEASE PROTEIN DRRC-RELATED"/>
    <property type="match status" value="1"/>
</dbReference>
<dbReference type="Proteomes" id="UP001646157">
    <property type="component" value="Unassembled WGS sequence"/>
</dbReference>
<dbReference type="Pfam" id="PF12698">
    <property type="entry name" value="ABC2_membrane_3"/>
    <property type="match status" value="1"/>
</dbReference>
<evidence type="ECO:0000313" key="8">
    <source>
        <dbReference type="Proteomes" id="UP001646157"/>
    </source>
</evidence>
<evidence type="ECO:0000256" key="1">
    <source>
        <dbReference type="ARBA" id="ARBA00004141"/>
    </source>
</evidence>
<evidence type="ECO:0000259" key="6">
    <source>
        <dbReference type="Pfam" id="PF12698"/>
    </source>
</evidence>
<sequence length="421" mass="46267">MYWHLIKKQLLLFIRNPHELLILLGMPLVLISILGIALGGVMQSETPKIEAKVAFVEHGSSEQDFEILKKEVESRSIPEAAKVELLKGAEDIQPIKVLRDEIFGSDEMKSFFSLESISPDQLEEVKKNDDYTAIIEVPKHFSYTLLESIYLKGDEVPSLTLTVNEGKSLSSNVVEDVLIEFQSQLTTMTRLGQAGVDLGEVEIGDTVEGEVTSVSSREPIGSIVYYTVGMSVMFVLYVASSIGSFAYREKAWHVFDRLILANVSKAVYFSSVVTSSIILSFLQLCLLYGVTALVYGVHWPDLFSFFIVTLCLSFAVGGIAALLTSLNYRAKSEGFSGIYSSILVTVLAFLGGSFFPIGDLSETMQRVGEAIPNGNGLMAYLKIFQGYPLADVASNLYWLLAFGAALMVMASFIFPRKGGEV</sequence>
<evidence type="ECO:0000256" key="2">
    <source>
        <dbReference type="ARBA" id="ARBA00022692"/>
    </source>
</evidence>
<feature type="transmembrane region" description="Helical" evidence="5">
    <location>
        <begin position="302"/>
        <end position="326"/>
    </location>
</feature>
<proteinExistence type="predicted"/>
<dbReference type="PANTHER" id="PTHR43027">
    <property type="entry name" value="DOXORUBICIN RESISTANCE ABC TRANSPORTER PERMEASE PROTEIN DRRC-RELATED"/>
    <property type="match status" value="1"/>
</dbReference>
<keyword evidence="3 5" id="KW-1133">Transmembrane helix</keyword>
<feature type="transmembrane region" description="Helical" evidence="5">
    <location>
        <begin position="20"/>
        <end position="42"/>
    </location>
</feature>
<evidence type="ECO:0000256" key="3">
    <source>
        <dbReference type="ARBA" id="ARBA00022989"/>
    </source>
</evidence>
<keyword evidence="2 5" id="KW-0812">Transmembrane</keyword>
<keyword evidence="8" id="KW-1185">Reference proteome</keyword>
<keyword evidence="4 5" id="KW-0472">Membrane</keyword>
<dbReference type="InterPro" id="IPR013525">
    <property type="entry name" value="ABC2_TM"/>
</dbReference>
<accession>A0ABS2NJP0</accession>
<feature type="domain" description="ABC-2 type transporter transmembrane" evidence="6">
    <location>
        <begin position="21"/>
        <end position="411"/>
    </location>
</feature>
<protein>
    <submittedName>
        <fullName evidence="7">ABC-2 type transport system permease protein</fullName>
    </submittedName>
</protein>
<dbReference type="InterPro" id="IPR052902">
    <property type="entry name" value="ABC-2_transporter"/>
</dbReference>
<reference evidence="7 8" key="1">
    <citation type="submission" date="2021-01" db="EMBL/GenBank/DDBJ databases">
        <title>Genomic Encyclopedia of Type Strains, Phase IV (KMG-IV): sequencing the most valuable type-strain genomes for metagenomic binning, comparative biology and taxonomic classification.</title>
        <authorList>
            <person name="Goeker M."/>
        </authorList>
    </citation>
    <scope>NUCLEOTIDE SEQUENCE [LARGE SCALE GENOMIC DNA]</scope>
    <source>
        <strain evidence="7 8">DSM 24834</strain>
    </source>
</reference>
<name>A0ABS2NJP0_9BACI</name>
<organism evidence="7 8">
    <name type="scientific">Rossellomorea pakistanensis</name>
    <dbReference type="NCBI Taxonomy" id="992288"/>
    <lineage>
        <taxon>Bacteria</taxon>
        <taxon>Bacillati</taxon>
        <taxon>Bacillota</taxon>
        <taxon>Bacilli</taxon>
        <taxon>Bacillales</taxon>
        <taxon>Bacillaceae</taxon>
        <taxon>Rossellomorea</taxon>
    </lineage>
</organism>
<evidence type="ECO:0000256" key="5">
    <source>
        <dbReference type="SAM" id="Phobius"/>
    </source>
</evidence>
<feature type="transmembrane region" description="Helical" evidence="5">
    <location>
        <begin position="396"/>
        <end position="414"/>
    </location>
</feature>
<dbReference type="EMBL" id="JAFBDZ010000007">
    <property type="protein sequence ID" value="MBM7588063.1"/>
    <property type="molecule type" value="Genomic_DNA"/>
</dbReference>
<feature type="transmembrane region" description="Helical" evidence="5">
    <location>
        <begin position="223"/>
        <end position="247"/>
    </location>
</feature>
<comment type="caution">
    <text evidence="7">The sequence shown here is derived from an EMBL/GenBank/DDBJ whole genome shotgun (WGS) entry which is preliminary data.</text>
</comment>
<feature type="transmembrane region" description="Helical" evidence="5">
    <location>
        <begin position="267"/>
        <end position="290"/>
    </location>
</feature>
<feature type="transmembrane region" description="Helical" evidence="5">
    <location>
        <begin position="338"/>
        <end position="357"/>
    </location>
</feature>
<evidence type="ECO:0000256" key="4">
    <source>
        <dbReference type="ARBA" id="ARBA00023136"/>
    </source>
</evidence>
<comment type="subcellular location">
    <subcellularLocation>
        <location evidence="1">Membrane</location>
        <topology evidence="1">Multi-pass membrane protein</topology>
    </subcellularLocation>
</comment>
<dbReference type="RefSeq" id="WP_205175450.1">
    <property type="nucleotide sequence ID" value="NZ_JAFBDZ010000007.1"/>
</dbReference>